<organism evidence="2 3">
    <name type="scientific">Oryza sativa subsp. japonica</name>
    <name type="common">Rice</name>
    <dbReference type="NCBI Taxonomy" id="39947"/>
    <lineage>
        <taxon>Eukaryota</taxon>
        <taxon>Viridiplantae</taxon>
        <taxon>Streptophyta</taxon>
        <taxon>Embryophyta</taxon>
        <taxon>Tracheophyta</taxon>
        <taxon>Spermatophyta</taxon>
        <taxon>Magnoliopsida</taxon>
        <taxon>Liliopsida</taxon>
        <taxon>Poales</taxon>
        <taxon>Poaceae</taxon>
        <taxon>BOP clade</taxon>
        <taxon>Oryzoideae</taxon>
        <taxon>Oryzeae</taxon>
        <taxon>Oryzinae</taxon>
        <taxon>Oryza</taxon>
        <taxon>Oryza sativa</taxon>
    </lineage>
</organism>
<proteinExistence type="predicted"/>
<dbReference type="EMBL" id="AL662967">
    <property type="protein sequence ID" value="CAE05915.1"/>
    <property type="molecule type" value="Genomic_DNA"/>
</dbReference>
<evidence type="ECO:0000313" key="2">
    <source>
        <dbReference type="EMBL" id="CAE05915.1"/>
    </source>
</evidence>
<dbReference type="Proteomes" id="UP000000763">
    <property type="component" value="Chromosome 4"/>
</dbReference>
<feature type="compositionally biased region" description="Acidic residues" evidence="1">
    <location>
        <begin position="109"/>
        <end position="119"/>
    </location>
</feature>
<gene>
    <name evidence="2" type="primary">OSJNBa0034E24.9</name>
</gene>
<accession>Q7XK02</accession>
<evidence type="ECO:0000256" key="1">
    <source>
        <dbReference type="SAM" id="MobiDB-lite"/>
    </source>
</evidence>
<name>Q7XK02_ORYSJ</name>
<evidence type="ECO:0000313" key="3">
    <source>
        <dbReference type="Proteomes" id="UP000000763"/>
    </source>
</evidence>
<protein>
    <submittedName>
        <fullName evidence="2">OSJNBa0034E24.9 protein</fullName>
    </submittedName>
</protein>
<sequence length="119" mass="12994">MDSPATPVGLSPPLLSLVLRNEPCYTKGCDNTLMKQYALELGPSTSNVGSAPDHQEAEYQHDQSAFDQEGGNEIGKDEGNDFYQEGGNEIPKEEGNSDDADGEYGMSESDYEDIDLWLI</sequence>
<feature type="region of interest" description="Disordered" evidence="1">
    <location>
        <begin position="42"/>
        <end position="119"/>
    </location>
</feature>
<reference evidence="3" key="2">
    <citation type="journal article" date="2008" name="Nucleic Acids Res.">
        <title>The rice annotation project database (RAP-DB): 2008 update.</title>
        <authorList>
            <consortium name="The rice annotation project (RAP)"/>
        </authorList>
    </citation>
    <scope>GENOME REANNOTATION</scope>
    <source>
        <strain evidence="3">cv. Nipponbare</strain>
    </source>
</reference>
<dbReference type="AlphaFoldDB" id="Q7XK02"/>
<reference evidence="3" key="1">
    <citation type="journal article" date="2005" name="Nature">
        <title>The map-based sequence of the rice genome.</title>
        <authorList>
            <consortium name="International rice genome sequencing project (IRGSP)"/>
            <person name="Matsumoto T."/>
            <person name="Wu J."/>
            <person name="Kanamori H."/>
            <person name="Katayose Y."/>
            <person name="Fujisawa M."/>
            <person name="Namiki N."/>
            <person name="Mizuno H."/>
            <person name="Yamamoto K."/>
            <person name="Antonio B.A."/>
            <person name="Baba T."/>
            <person name="Sakata K."/>
            <person name="Nagamura Y."/>
            <person name="Aoki H."/>
            <person name="Arikawa K."/>
            <person name="Arita K."/>
            <person name="Bito T."/>
            <person name="Chiden Y."/>
            <person name="Fujitsuka N."/>
            <person name="Fukunaka R."/>
            <person name="Hamada M."/>
            <person name="Harada C."/>
            <person name="Hayashi A."/>
            <person name="Hijishita S."/>
            <person name="Honda M."/>
            <person name="Hosokawa S."/>
            <person name="Ichikawa Y."/>
            <person name="Idonuma A."/>
            <person name="Iijima M."/>
            <person name="Ikeda M."/>
            <person name="Ikeno M."/>
            <person name="Ito K."/>
            <person name="Ito S."/>
            <person name="Ito T."/>
            <person name="Ito Y."/>
            <person name="Ito Y."/>
            <person name="Iwabuchi A."/>
            <person name="Kamiya K."/>
            <person name="Karasawa W."/>
            <person name="Kurita K."/>
            <person name="Katagiri S."/>
            <person name="Kikuta A."/>
            <person name="Kobayashi H."/>
            <person name="Kobayashi N."/>
            <person name="Machita K."/>
            <person name="Maehara T."/>
            <person name="Masukawa M."/>
            <person name="Mizubayashi T."/>
            <person name="Mukai Y."/>
            <person name="Nagasaki H."/>
            <person name="Nagata Y."/>
            <person name="Naito S."/>
            <person name="Nakashima M."/>
            <person name="Nakama Y."/>
            <person name="Nakamichi Y."/>
            <person name="Nakamura M."/>
            <person name="Meguro A."/>
            <person name="Negishi M."/>
            <person name="Ohta I."/>
            <person name="Ohta T."/>
            <person name="Okamoto M."/>
            <person name="Ono N."/>
            <person name="Saji S."/>
            <person name="Sakaguchi M."/>
            <person name="Sakai K."/>
            <person name="Shibata M."/>
            <person name="Shimokawa T."/>
            <person name="Song J."/>
            <person name="Takazaki Y."/>
            <person name="Terasawa K."/>
            <person name="Tsugane M."/>
            <person name="Tsuji K."/>
            <person name="Ueda S."/>
            <person name="Waki K."/>
            <person name="Yamagata H."/>
            <person name="Yamamoto M."/>
            <person name="Yamamoto S."/>
            <person name="Yamane H."/>
            <person name="Yoshiki S."/>
            <person name="Yoshihara R."/>
            <person name="Yukawa K."/>
            <person name="Zhong H."/>
            <person name="Yano M."/>
            <person name="Yuan Q."/>
            <person name="Ouyang S."/>
            <person name="Liu J."/>
            <person name="Jones K.M."/>
            <person name="Gansberger K."/>
            <person name="Moffat K."/>
            <person name="Hill J."/>
            <person name="Bera J."/>
            <person name="Fadrosh D."/>
            <person name="Jin S."/>
            <person name="Johri S."/>
            <person name="Kim M."/>
            <person name="Overton L."/>
            <person name="Reardon M."/>
            <person name="Tsitrin T."/>
            <person name="Vuong H."/>
            <person name="Weaver B."/>
            <person name="Ciecko A."/>
            <person name="Tallon L."/>
            <person name="Jackson J."/>
            <person name="Pai G."/>
            <person name="Aken S.V."/>
            <person name="Utterback T."/>
            <person name="Reidmuller S."/>
            <person name="Feldblyum T."/>
            <person name="Hsiao J."/>
            <person name="Zismann V."/>
            <person name="Iobst S."/>
            <person name="de Vazeille A.R."/>
            <person name="Buell C.R."/>
            <person name="Ying K."/>
            <person name="Li Y."/>
            <person name="Lu T."/>
            <person name="Huang Y."/>
            <person name="Zhao Q."/>
            <person name="Feng Q."/>
            <person name="Zhang L."/>
            <person name="Zhu J."/>
            <person name="Weng Q."/>
            <person name="Mu J."/>
            <person name="Lu Y."/>
            <person name="Fan D."/>
            <person name="Liu Y."/>
            <person name="Guan J."/>
            <person name="Zhang Y."/>
            <person name="Yu S."/>
            <person name="Liu X."/>
            <person name="Zhang Y."/>
            <person name="Hong G."/>
            <person name="Han B."/>
            <person name="Choisne N."/>
            <person name="Demange N."/>
            <person name="Orjeda G."/>
            <person name="Samain S."/>
            <person name="Cattolico L."/>
            <person name="Pelletier E."/>
            <person name="Couloux A."/>
            <person name="Segurens B."/>
            <person name="Wincker P."/>
            <person name="D'Hont A."/>
            <person name="Scarpelli C."/>
            <person name="Weissenbach J."/>
            <person name="Salanoubat M."/>
            <person name="Quetier F."/>
            <person name="Yu Y."/>
            <person name="Kim H.R."/>
            <person name="Rambo T."/>
            <person name="Currie J."/>
            <person name="Collura K."/>
            <person name="Luo M."/>
            <person name="Yang T."/>
            <person name="Ammiraju J.S.S."/>
            <person name="Engler F."/>
            <person name="Soderlund C."/>
            <person name="Wing R.A."/>
            <person name="Palmer L.E."/>
            <person name="de la Bastide M."/>
            <person name="Spiegel L."/>
            <person name="Nascimento L."/>
            <person name="Zutavern T."/>
            <person name="O'Shaughnessy A."/>
            <person name="Dike S."/>
            <person name="Dedhia N."/>
            <person name="Preston R."/>
            <person name="Balija V."/>
            <person name="McCombie W.R."/>
            <person name="Chow T."/>
            <person name="Chen H."/>
            <person name="Chung M."/>
            <person name="Chen C."/>
            <person name="Shaw J."/>
            <person name="Wu H."/>
            <person name="Hsiao K."/>
            <person name="Chao Y."/>
            <person name="Chu M."/>
            <person name="Cheng C."/>
            <person name="Hour A."/>
            <person name="Lee P."/>
            <person name="Lin S."/>
            <person name="Lin Y."/>
            <person name="Liou J."/>
            <person name="Liu S."/>
            <person name="Hsing Y."/>
            <person name="Raghuvanshi S."/>
            <person name="Mohanty A."/>
            <person name="Bharti A.K."/>
            <person name="Gaur A."/>
            <person name="Gupta V."/>
            <person name="Kumar D."/>
            <person name="Ravi V."/>
            <person name="Vij S."/>
            <person name="Kapur A."/>
            <person name="Khurana P."/>
            <person name="Khurana P."/>
            <person name="Khurana J.P."/>
            <person name="Tyagi A.K."/>
            <person name="Gaikwad K."/>
            <person name="Singh A."/>
            <person name="Dalal V."/>
            <person name="Srivastava S."/>
            <person name="Dixit A."/>
            <person name="Pal A.K."/>
            <person name="Ghazi I.A."/>
            <person name="Yadav M."/>
            <person name="Pandit A."/>
            <person name="Bhargava A."/>
            <person name="Sureshbabu K."/>
            <person name="Batra K."/>
            <person name="Sharma T.R."/>
            <person name="Mohapatra T."/>
            <person name="Singh N.K."/>
            <person name="Messing J."/>
            <person name="Nelson A.B."/>
            <person name="Fuks G."/>
            <person name="Kavchok S."/>
            <person name="Keizer G."/>
            <person name="Linton E."/>
            <person name="Llaca V."/>
            <person name="Song R."/>
            <person name="Tanyolac B."/>
            <person name="Young S."/>
            <person name="Ho-Il K."/>
            <person name="Hahn J.H."/>
            <person name="Sangsakoo G."/>
            <person name="Vanavichit A."/>
            <person name="de Mattos Luiz.A.T."/>
            <person name="Zimmer P.D."/>
            <person name="Malone G."/>
            <person name="Dellagostin O."/>
            <person name="de Oliveira A.C."/>
            <person name="Bevan M."/>
            <person name="Bancroft I."/>
            <person name="Minx P."/>
            <person name="Cordum H."/>
            <person name="Wilson R."/>
            <person name="Cheng Z."/>
            <person name="Jin W."/>
            <person name="Jiang J."/>
            <person name="Leong S.A."/>
            <person name="Iwama H."/>
            <person name="Gojobori T."/>
            <person name="Itoh T."/>
            <person name="Niimura Y."/>
            <person name="Fujii Y."/>
            <person name="Habara T."/>
            <person name="Sakai H."/>
            <person name="Sato Y."/>
            <person name="Wilson G."/>
            <person name="Kumar K."/>
            <person name="McCouch S."/>
            <person name="Juretic N."/>
            <person name="Hoen D."/>
            <person name="Wright S."/>
            <person name="Bruskiewich R."/>
            <person name="Bureau T."/>
            <person name="Miyao A."/>
            <person name="Hirochika H."/>
            <person name="Nishikawa T."/>
            <person name="Kadowaki K."/>
            <person name="Sugiura M."/>
            <person name="Burr B."/>
            <person name="Sasaki T."/>
        </authorList>
    </citation>
    <scope>NUCLEOTIDE SEQUENCE [LARGE SCALE GENOMIC DNA]</scope>
    <source>
        <strain evidence="3">cv. Nipponbare</strain>
    </source>
</reference>